<dbReference type="EMBL" id="LR877156">
    <property type="protein sequence ID" value="CAD2218847.1"/>
    <property type="molecule type" value="Genomic_DNA"/>
</dbReference>
<dbReference type="GO" id="GO:0005634">
    <property type="term" value="C:nucleus"/>
    <property type="evidence" value="ECO:0007669"/>
    <property type="project" value="TreeGrafter"/>
</dbReference>
<dbReference type="SUPFAM" id="SSF55120">
    <property type="entry name" value="Pseudouridine synthase"/>
    <property type="match status" value="1"/>
</dbReference>
<evidence type="ECO:0000313" key="2">
    <source>
        <dbReference type="EMBL" id="CAD2218847.1"/>
    </source>
</evidence>
<name>A0A7G2CIG4_9TRYP</name>
<keyword evidence="1" id="KW-0812">Transmembrane</keyword>
<dbReference type="GO" id="GO:0009982">
    <property type="term" value="F:pseudouridine synthase activity"/>
    <property type="evidence" value="ECO:0007669"/>
    <property type="project" value="InterPro"/>
</dbReference>
<feature type="transmembrane region" description="Helical" evidence="1">
    <location>
        <begin position="309"/>
        <end position="327"/>
    </location>
</feature>
<evidence type="ECO:0000256" key="1">
    <source>
        <dbReference type="SAM" id="Phobius"/>
    </source>
</evidence>
<dbReference type="GO" id="GO:0003723">
    <property type="term" value="F:RNA binding"/>
    <property type="evidence" value="ECO:0007669"/>
    <property type="project" value="InterPro"/>
</dbReference>
<accession>A0A7G2CIG4</accession>
<dbReference type="InterPro" id="IPR020103">
    <property type="entry name" value="PsdUridine_synth_cat_dom_sf"/>
</dbReference>
<dbReference type="VEuPathDB" id="TriTrypDB:ADEAN_000634000"/>
<reference evidence="2 3" key="1">
    <citation type="submission" date="2020-08" db="EMBL/GenBank/DDBJ databases">
        <authorList>
            <person name="Newling K."/>
            <person name="Davey J."/>
            <person name="Forrester S."/>
        </authorList>
    </citation>
    <scope>NUCLEOTIDE SEQUENCE [LARGE SCALE GENOMIC DNA]</scope>
    <source>
        <strain evidence="3">Crithidia deanei Carvalho (ATCC PRA-265)</strain>
    </source>
</reference>
<dbReference type="PANTHER" id="PTHR13326">
    <property type="entry name" value="TRNA PSEUDOURIDINE SYNTHASE D"/>
    <property type="match status" value="1"/>
</dbReference>
<gene>
    <name evidence="2" type="ORF">ADEAN_000634000</name>
</gene>
<dbReference type="PANTHER" id="PTHR13326:SF19">
    <property type="entry name" value="PSEUDOURIDINE SYNTHASE, PUTATIVE-RELATED"/>
    <property type="match status" value="1"/>
</dbReference>
<keyword evidence="1" id="KW-1133">Transmembrane helix</keyword>
<dbReference type="AlphaFoldDB" id="A0A7G2CIG4"/>
<dbReference type="Proteomes" id="UP000515908">
    <property type="component" value="Chromosome 12"/>
</dbReference>
<protein>
    <submittedName>
        <fullName evidence="2">tRNA pseudouridine synthase D (TruD), putative</fullName>
    </submittedName>
</protein>
<dbReference type="OrthoDB" id="447290at2759"/>
<proteinExistence type="predicted"/>
<dbReference type="InterPro" id="IPR001656">
    <property type="entry name" value="PsdUridine_synth_TruD"/>
</dbReference>
<dbReference type="GO" id="GO:0001522">
    <property type="term" value="P:pseudouridine synthesis"/>
    <property type="evidence" value="ECO:0007669"/>
    <property type="project" value="InterPro"/>
</dbReference>
<keyword evidence="3" id="KW-1185">Reference proteome</keyword>
<organism evidence="2 3">
    <name type="scientific">Angomonas deanei</name>
    <dbReference type="NCBI Taxonomy" id="59799"/>
    <lineage>
        <taxon>Eukaryota</taxon>
        <taxon>Discoba</taxon>
        <taxon>Euglenozoa</taxon>
        <taxon>Kinetoplastea</taxon>
        <taxon>Metakinetoplastina</taxon>
        <taxon>Trypanosomatida</taxon>
        <taxon>Trypanosomatidae</taxon>
        <taxon>Strigomonadinae</taxon>
        <taxon>Angomonas</taxon>
    </lineage>
</organism>
<sequence length="362" mass="43021">MGDWVSPSSLRHLTASLSPIDRQYFKSQNISIIHKNNAHLFSIKDVLHPSFSFQRQPLPQNLIGDYYHQICEKYFLSWSTNFKNEMKKDFRDPPRPIIVFPHDVKYEFNEKNNTLCLEFSLEKGSYATVALSELLKTNFCIGIEKTIRYPLKNEKSFSELGEKNEHYYIETFQDVYEGYEDGSGFVRDVHEIEYETPLSILPKNNENNNEKNYHNEEEVKLFYPLTKDPVRRAHAWGQRNLIRNYRRREIEHENQLKNLFEKPIREEILTFQDKNKNNNYVSDHVVPIPPNVKKKRVFFQLLKRKKKEVDFAIIIIIIIIIRLVNIGKKETKFLKIIIIKNNNNNRLAPFSALNKNSWNVVR</sequence>
<keyword evidence="1" id="KW-0472">Membrane</keyword>
<dbReference type="InterPro" id="IPR042214">
    <property type="entry name" value="TruD_catalytic"/>
</dbReference>
<evidence type="ECO:0000313" key="3">
    <source>
        <dbReference type="Proteomes" id="UP000515908"/>
    </source>
</evidence>
<dbReference type="Gene3D" id="3.30.2350.20">
    <property type="entry name" value="TruD, catalytic domain"/>
    <property type="match status" value="1"/>
</dbReference>